<gene>
    <name evidence="12" type="ORF">Q760_14575</name>
</gene>
<evidence type="ECO:0000259" key="11">
    <source>
        <dbReference type="Pfam" id="PF14200"/>
    </source>
</evidence>
<keyword evidence="8" id="KW-0106">Calcium</keyword>
<dbReference type="Gene3D" id="2.160.20.10">
    <property type="entry name" value="Single-stranded right-handed beta-helix, Pectin lyase-like"/>
    <property type="match status" value="1"/>
</dbReference>
<name>A0A0A0B7Q7_9CELL</name>
<dbReference type="GO" id="GO:0030570">
    <property type="term" value="F:pectate lyase activity"/>
    <property type="evidence" value="ECO:0007669"/>
    <property type="project" value="UniProtKB-EC"/>
</dbReference>
<evidence type="ECO:0000313" key="12">
    <source>
        <dbReference type="EMBL" id="KGM02253.1"/>
    </source>
</evidence>
<dbReference type="SUPFAM" id="SSF51126">
    <property type="entry name" value="Pectin lyase-like"/>
    <property type="match status" value="1"/>
</dbReference>
<feature type="domain" description="Ricin B lectin" evidence="11">
    <location>
        <begin position="57"/>
        <end position="123"/>
    </location>
</feature>
<evidence type="ECO:0000256" key="8">
    <source>
        <dbReference type="ARBA" id="ARBA00022837"/>
    </source>
</evidence>
<feature type="compositionally biased region" description="Polar residues" evidence="10">
    <location>
        <begin position="244"/>
        <end position="254"/>
    </location>
</feature>
<evidence type="ECO:0000256" key="5">
    <source>
        <dbReference type="ARBA" id="ARBA00012272"/>
    </source>
</evidence>
<dbReference type="Pfam" id="PF14200">
    <property type="entry name" value="RicinB_lectin_2"/>
    <property type="match status" value="2"/>
</dbReference>
<keyword evidence="13" id="KW-1185">Reference proteome</keyword>
<dbReference type="EC" id="4.2.2.2" evidence="5"/>
<dbReference type="EMBL" id="AXNT01000057">
    <property type="protein sequence ID" value="KGM02253.1"/>
    <property type="molecule type" value="Genomic_DNA"/>
</dbReference>
<dbReference type="InterPro" id="IPR035992">
    <property type="entry name" value="Ricin_B-like_lectins"/>
</dbReference>
<dbReference type="GO" id="GO:0045490">
    <property type="term" value="P:pectin catabolic process"/>
    <property type="evidence" value="ECO:0007669"/>
    <property type="project" value="TreeGrafter"/>
</dbReference>
<feature type="domain" description="Ricin B lectin" evidence="11">
    <location>
        <begin position="137"/>
        <end position="192"/>
    </location>
</feature>
<dbReference type="InterPro" id="IPR004898">
    <property type="entry name" value="Pectate_lyase_PlyH/PlyE-like"/>
</dbReference>
<dbReference type="Pfam" id="PF03211">
    <property type="entry name" value="Pectate_lyase"/>
    <property type="match status" value="1"/>
</dbReference>
<comment type="caution">
    <text evidence="12">The sequence shown here is derived from an EMBL/GenBank/DDBJ whole genome shotgun (WGS) entry which is preliminary data.</text>
</comment>
<evidence type="ECO:0000256" key="10">
    <source>
        <dbReference type="SAM" id="MobiDB-lite"/>
    </source>
</evidence>
<keyword evidence="7" id="KW-0732">Signal</keyword>
<feature type="region of interest" description="Disordered" evidence="10">
    <location>
        <begin position="1"/>
        <end position="22"/>
    </location>
</feature>
<dbReference type="Gene3D" id="2.80.10.50">
    <property type="match status" value="1"/>
</dbReference>
<dbReference type="InterPro" id="IPR000772">
    <property type="entry name" value="Ricin_B_lectin"/>
</dbReference>
<evidence type="ECO:0000256" key="6">
    <source>
        <dbReference type="ARBA" id="ARBA00022525"/>
    </source>
</evidence>
<feature type="region of interest" description="Disordered" evidence="10">
    <location>
        <begin position="168"/>
        <end position="254"/>
    </location>
</feature>
<evidence type="ECO:0000256" key="4">
    <source>
        <dbReference type="ARBA" id="ARBA00006463"/>
    </source>
</evidence>
<comment type="cofactor">
    <cofactor evidence="2">
        <name>Ca(2+)</name>
        <dbReference type="ChEBI" id="CHEBI:29108"/>
    </cofactor>
</comment>
<dbReference type="CDD" id="cd00161">
    <property type="entry name" value="beta-trefoil_Ricin-like"/>
    <property type="match status" value="1"/>
</dbReference>
<dbReference type="Proteomes" id="UP000029833">
    <property type="component" value="Unassembled WGS sequence"/>
</dbReference>
<evidence type="ECO:0000256" key="2">
    <source>
        <dbReference type="ARBA" id="ARBA00001913"/>
    </source>
</evidence>
<dbReference type="PANTHER" id="PTHR33407">
    <property type="entry name" value="PECTATE LYASE F-RELATED"/>
    <property type="match status" value="1"/>
</dbReference>
<dbReference type="PANTHER" id="PTHR33407:SF9">
    <property type="entry name" value="PECTATE LYASE F-RELATED"/>
    <property type="match status" value="1"/>
</dbReference>
<evidence type="ECO:0000256" key="7">
    <source>
        <dbReference type="ARBA" id="ARBA00022729"/>
    </source>
</evidence>
<feature type="compositionally biased region" description="Low complexity" evidence="10">
    <location>
        <begin position="193"/>
        <end position="243"/>
    </location>
</feature>
<sequence length="463" mass="47094">MDLTNDTRRLPPPVDPGPRRPRRRGIAVTLALAVGALGAVVGAQGATAAPPAIDTSAWYELESWRSRLVLGVDGASTADGAAVVQDSSTGAASQRVRFLGSGSGYVRVAFAHSGKVLTIGSSASSLATQTADSGATSQQFTVAAGSSGRIKLVNRASGLALQVVDSSKSAGARWNQATDTNANNQQITLRKVSGTAPEPTSSPTATTSPTSSPSPTVTASPTASSSPTPTPTGTTAPSGSWPSATSTQKVSSTIEVSGTLDGRFVRYYGISSGDQGESQPPMFLLSDGAVLKNVIIGTGAGDGVHCTGTCTLQNVWWEDVGEDAATLKGSSTSQVMTVTGGGAKGASDKVFQHNGPGTFVITGGFQVSGFGKLYRSCGNCSKQYARTVKVDGVQVTTPGKALVGINSNLGDKATLRNVTIIGDSSRKISICDEYKGVTSGEPSKVRSGPSAACGYSVSDITYR</sequence>
<protein>
    <recommendedName>
        <fullName evidence="5">pectate lyase</fullName>
        <ecNumber evidence="5">4.2.2.2</ecNumber>
    </recommendedName>
</protein>
<dbReference type="AlphaFoldDB" id="A0A0A0B7Q7"/>
<keyword evidence="9 12" id="KW-0456">Lyase</keyword>
<reference evidence="12 13" key="1">
    <citation type="submission" date="2013-10" db="EMBL/GenBank/DDBJ databases">
        <authorList>
            <person name="Wang G."/>
            <person name="Zhuang W."/>
        </authorList>
    </citation>
    <scope>NUCLEOTIDE SEQUENCE [LARGE SCALE GENOMIC DNA]</scope>
    <source>
        <strain evidence="12 13">DSM 20118</strain>
    </source>
</reference>
<dbReference type="InterPro" id="IPR012334">
    <property type="entry name" value="Pectin_lyas_fold"/>
</dbReference>
<evidence type="ECO:0000313" key="13">
    <source>
        <dbReference type="Proteomes" id="UP000029833"/>
    </source>
</evidence>
<organism evidence="12 13">
    <name type="scientific">Cellulomonas cellasea DSM 20118</name>
    <dbReference type="NCBI Taxonomy" id="1408250"/>
    <lineage>
        <taxon>Bacteria</taxon>
        <taxon>Bacillati</taxon>
        <taxon>Actinomycetota</taxon>
        <taxon>Actinomycetes</taxon>
        <taxon>Micrococcales</taxon>
        <taxon>Cellulomonadaceae</taxon>
        <taxon>Cellulomonas</taxon>
    </lineage>
</organism>
<dbReference type="RefSeq" id="WP_246056752.1">
    <property type="nucleotide sequence ID" value="NZ_AXNT01000057.1"/>
</dbReference>
<dbReference type="GO" id="GO:0005576">
    <property type="term" value="C:extracellular region"/>
    <property type="evidence" value="ECO:0007669"/>
    <property type="project" value="UniProtKB-SubCell"/>
</dbReference>
<proteinExistence type="inferred from homology"/>
<evidence type="ECO:0000256" key="3">
    <source>
        <dbReference type="ARBA" id="ARBA00004613"/>
    </source>
</evidence>
<comment type="similarity">
    <text evidence="4">Belongs to the polysaccharide lyase 3 family.</text>
</comment>
<dbReference type="InterPro" id="IPR011050">
    <property type="entry name" value="Pectin_lyase_fold/virulence"/>
</dbReference>
<accession>A0A0A0B7Q7</accession>
<keyword evidence="6" id="KW-0964">Secreted</keyword>
<evidence type="ECO:0000256" key="9">
    <source>
        <dbReference type="ARBA" id="ARBA00023239"/>
    </source>
</evidence>
<evidence type="ECO:0000256" key="1">
    <source>
        <dbReference type="ARBA" id="ARBA00000695"/>
    </source>
</evidence>
<dbReference type="STRING" id="1408250.Q760_14575"/>
<feature type="compositionally biased region" description="Low complexity" evidence="10">
    <location>
        <begin position="175"/>
        <end position="186"/>
    </location>
</feature>
<dbReference type="SUPFAM" id="SSF50370">
    <property type="entry name" value="Ricin B-like lectins"/>
    <property type="match status" value="1"/>
</dbReference>
<comment type="subcellular location">
    <subcellularLocation>
        <location evidence="3">Secreted</location>
    </subcellularLocation>
</comment>
<comment type="catalytic activity">
    <reaction evidence="1">
        <text>Eliminative cleavage of (1-&gt;4)-alpha-D-galacturonan to give oligosaccharides with 4-deoxy-alpha-D-galact-4-enuronosyl groups at their non-reducing ends.</text>
        <dbReference type="EC" id="4.2.2.2"/>
    </reaction>
</comment>